<evidence type="ECO:0000313" key="2">
    <source>
        <dbReference type="Proteomes" id="UP000287188"/>
    </source>
</evidence>
<dbReference type="RefSeq" id="WP_126551513.1">
    <property type="nucleotide sequence ID" value="NZ_BIFS01000001.1"/>
</dbReference>
<dbReference type="Proteomes" id="UP000287188">
    <property type="component" value="Unassembled WGS sequence"/>
</dbReference>
<name>A0A402AKN6_9CHLR</name>
<accession>A0A402AKN6</accession>
<dbReference type="InterPro" id="IPR008775">
    <property type="entry name" value="Phytyl_CoA_dOase-like"/>
</dbReference>
<protein>
    <recommendedName>
        <fullName evidence="3">Phytanoyl-CoA dioxygenase</fullName>
    </recommendedName>
</protein>
<dbReference type="AlphaFoldDB" id="A0A402AKN6"/>
<dbReference type="Pfam" id="PF05721">
    <property type="entry name" value="PhyH"/>
    <property type="match status" value="1"/>
</dbReference>
<evidence type="ECO:0000313" key="1">
    <source>
        <dbReference type="EMBL" id="GCE19682.1"/>
    </source>
</evidence>
<dbReference type="SUPFAM" id="SSF51197">
    <property type="entry name" value="Clavaminate synthase-like"/>
    <property type="match status" value="1"/>
</dbReference>
<keyword evidence="2" id="KW-1185">Reference proteome</keyword>
<proteinExistence type="predicted"/>
<comment type="caution">
    <text evidence="1">The sequence shown here is derived from an EMBL/GenBank/DDBJ whole genome shotgun (WGS) entry which is preliminary data.</text>
</comment>
<dbReference type="OrthoDB" id="3678021at2"/>
<organism evidence="1 2">
    <name type="scientific">Dictyobacter kobayashii</name>
    <dbReference type="NCBI Taxonomy" id="2014872"/>
    <lineage>
        <taxon>Bacteria</taxon>
        <taxon>Bacillati</taxon>
        <taxon>Chloroflexota</taxon>
        <taxon>Ktedonobacteria</taxon>
        <taxon>Ktedonobacterales</taxon>
        <taxon>Dictyobacteraceae</taxon>
        <taxon>Dictyobacter</taxon>
    </lineage>
</organism>
<evidence type="ECO:0008006" key="3">
    <source>
        <dbReference type="Google" id="ProtNLM"/>
    </source>
</evidence>
<reference evidence="2" key="1">
    <citation type="submission" date="2018-12" db="EMBL/GenBank/DDBJ databases">
        <title>Tengunoibacter tsumagoiensis gen. nov., sp. nov., Dictyobacter kobayashii sp. nov., D. alpinus sp. nov., and D. joshuensis sp. nov. and description of Dictyobacteraceae fam. nov. within the order Ktedonobacterales isolated from Tengu-no-mugimeshi.</title>
        <authorList>
            <person name="Wang C.M."/>
            <person name="Zheng Y."/>
            <person name="Sakai Y."/>
            <person name="Toyoda A."/>
            <person name="Minakuchi Y."/>
            <person name="Abe K."/>
            <person name="Yokota A."/>
            <person name="Yabe S."/>
        </authorList>
    </citation>
    <scope>NUCLEOTIDE SEQUENCE [LARGE SCALE GENOMIC DNA]</scope>
    <source>
        <strain evidence="2">Uno11</strain>
    </source>
</reference>
<sequence>MELTSQQKQAFFENGFVKLPNIIPTSLVHNALHAINASLGSKGLDPAQLPVFRTRSFCPELQDTAAITDLLTASPLWSVAESAIGKDSIKPVRSGQIALRFPTDGPARVGGPHLDGMHSPLNGVNEGVIGNFTALLGVFLSDIPQPFMGNFTVWPGTHRLYEQYFRAHTPQSLLQGMPDTPLPEPQQVTASAGDAVLVHYQLAHSIAANTSPFTRYGIFFRLSHVEHDSLHWDCMTDIWREWSGMREVVSAARN</sequence>
<dbReference type="EMBL" id="BIFS01000001">
    <property type="protein sequence ID" value="GCE19682.1"/>
    <property type="molecule type" value="Genomic_DNA"/>
</dbReference>
<dbReference type="GO" id="GO:0016706">
    <property type="term" value="F:2-oxoglutarate-dependent dioxygenase activity"/>
    <property type="evidence" value="ECO:0007669"/>
    <property type="project" value="UniProtKB-ARBA"/>
</dbReference>
<dbReference type="Gene3D" id="2.60.120.620">
    <property type="entry name" value="q2cbj1_9rhob like domain"/>
    <property type="match status" value="1"/>
</dbReference>
<gene>
    <name evidence="1" type="ORF">KDK_34820</name>
</gene>